<keyword evidence="2" id="KW-0964">Secreted</keyword>
<dbReference type="GO" id="GO:0005509">
    <property type="term" value="F:calcium ion binding"/>
    <property type="evidence" value="ECO:0007669"/>
    <property type="project" value="InterPro"/>
</dbReference>
<dbReference type="PROSITE" id="PS00484">
    <property type="entry name" value="THYROGLOBULIN_1_1"/>
    <property type="match status" value="1"/>
</dbReference>
<dbReference type="AlphaFoldDB" id="A0A3M7RSF3"/>
<organism evidence="9 10">
    <name type="scientific">Brachionus plicatilis</name>
    <name type="common">Marine rotifer</name>
    <name type="synonym">Brachionus muelleri</name>
    <dbReference type="NCBI Taxonomy" id="10195"/>
    <lineage>
        <taxon>Eukaryota</taxon>
        <taxon>Metazoa</taxon>
        <taxon>Spiralia</taxon>
        <taxon>Gnathifera</taxon>
        <taxon>Rotifera</taxon>
        <taxon>Eurotatoria</taxon>
        <taxon>Monogononta</taxon>
        <taxon>Pseudotrocha</taxon>
        <taxon>Ploima</taxon>
        <taxon>Brachionidae</taxon>
        <taxon>Brachionus</taxon>
    </lineage>
</organism>
<comment type="caution">
    <text evidence="6">Lacks conserved residue(s) required for the propagation of feature annotation.</text>
</comment>
<comment type="caution">
    <text evidence="9">The sequence shown here is derived from an EMBL/GenBank/DDBJ whole genome shotgun (WGS) entry which is preliminary data.</text>
</comment>
<dbReference type="Proteomes" id="UP000276133">
    <property type="component" value="Unassembled WGS sequence"/>
</dbReference>
<evidence type="ECO:0000259" key="8">
    <source>
        <dbReference type="PROSITE" id="PS51162"/>
    </source>
</evidence>
<dbReference type="SUPFAM" id="SSF57610">
    <property type="entry name" value="Thyroglobulin type-1 domain"/>
    <property type="match status" value="1"/>
</dbReference>
<dbReference type="Pfam" id="PF00086">
    <property type="entry name" value="Thyroglobulin_1"/>
    <property type="match status" value="1"/>
</dbReference>
<gene>
    <name evidence="9" type="ORF">BpHYR1_020622</name>
</gene>
<dbReference type="Gene3D" id="1.10.238.10">
    <property type="entry name" value="EF-hand"/>
    <property type="match status" value="1"/>
</dbReference>
<evidence type="ECO:0000256" key="3">
    <source>
        <dbReference type="ARBA" id="ARBA00022837"/>
    </source>
</evidence>
<dbReference type="OrthoDB" id="8875634at2759"/>
<evidence type="ECO:0000256" key="1">
    <source>
        <dbReference type="ARBA" id="ARBA00004613"/>
    </source>
</evidence>
<evidence type="ECO:0000256" key="7">
    <source>
        <dbReference type="SAM" id="SignalP"/>
    </source>
</evidence>
<proteinExistence type="predicted"/>
<sequence>MRRTRLFFIVLAFLRAINTKNLFNEFLTDDNELSPIETKNADAGPKDTSKLIVNILYRDRPEKPKGAKNQIVYSTVMNSSGQCGKNVCKSNQVCVKRNGTQFQCANRPKKNSKQLASTKTTKLSTKKKVLLSPGCTPSGLTLLKIGLFELFDSLKDEEKRQIDRINSVEFSCPEPICRFFSQLDFNHNRALDRLEWSRISEYSSDVCIGDLGASCDHNSDNLVTFEEFCSCFQGIRSKCSYTRLHQDTKKVYVGQLNNFFKNLTLSLKSYTPICDAEGYFLPNQCDSRVTCWCVRKNGDPIEFTLSKINQTPKDCKLLIGKLKKKKKDDLQIPSTNYKIKKYKNLQRTTVSYKK</sequence>
<accession>A0A3M7RSF3</accession>
<dbReference type="SMART" id="SM00211">
    <property type="entry name" value="TY"/>
    <property type="match status" value="1"/>
</dbReference>
<comment type="subcellular location">
    <subcellularLocation>
        <location evidence="1">Secreted</location>
    </subcellularLocation>
</comment>
<evidence type="ECO:0000256" key="4">
    <source>
        <dbReference type="ARBA" id="ARBA00023157"/>
    </source>
</evidence>
<dbReference type="InterPro" id="IPR011992">
    <property type="entry name" value="EF-hand-dom_pair"/>
</dbReference>
<dbReference type="PROSITE" id="PS00018">
    <property type="entry name" value="EF_HAND_1"/>
    <property type="match status" value="1"/>
</dbReference>
<keyword evidence="5" id="KW-0325">Glycoprotein</keyword>
<dbReference type="STRING" id="10195.A0A3M7RSF3"/>
<evidence type="ECO:0000256" key="5">
    <source>
        <dbReference type="ARBA" id="ARBA00023180"/>
    </source>
</evidence>
<dbReference type="InterPro" id="IPR036857">
    <property type="entry name" value="Thyroglobulin_1_sf"/>
</dbReference>
<feature type="domain" description="Thyroglobulin type-1" evidence="8">
    <location>
        <begin position="236"/>
        <end position="315"/>
    </location>
</feature>
<keyword evidence="4" id="KW-1015">Disulfide bond</keyword>
<evidence type="ECO:0000256" key="6">
    <source>
        <dbReference type="PROSITE-ProRule" id="PRU00500"/>
    </source>
</evidence>
<dbReference type="InterPro" id="IPR000716">
    <property type="entry name" value="Thyroglobulin_1"/>
</dbReference>
<keyword evidence="10" id="KW-1185">Reference proteome</keyword>
<feature type="chain" id="PRO_5018030215" evidence="7">
    <location>
        <begin position="20"/>
        <end position="354"/>
    </location>
</feature>
<evidence type="ECO:0000313" key="10">
    <source>
        <dbReference type="Proteomes" id="UP000276133"/>
    </source>
</evidence>
<evidence type="ECO:0000313" key="9">
    <source>
        <dbReference type="EMBL" id="RNA26493.1"/>
    </source>
</evidence>
<evidence type="ECO:0000256" key="2">
    <source>
        <dbReference type="ARBA" id="ARBA00022525"/>
    </source>
</evidence>
<dbReference type="InterPro" id="IPR018247">
    <property type="entry name" value="EF_Hand_1_Ca_BS"/>
</dbReference>
<dbReference type="GO" id="GO:0005576">
    <property type="term" value="C:extracellular region"/>
    <property type="evidence" value="ECO:0007669"/>
    <property type="project" value="UniProtKB-SubCell"/>
</dbReference>
<keyword evidence="3" id="KW-0106">Calcium</keyword>
<dbReference type="EMBL" id="REGN01002735">
    <property type="protein sequence ID" value="RNA26493.1"/>
    <property type="molecule type" value="Genomic_DNA"/>
</dbReference>
<protein>
    <submittedName>
        <fullName evidence="9">Anaphase-promoting complex subunit 3 isoform X1</fullName>
    </submittedName>
</protein>
<keyword evidence="7" id="KW-0732">Signal</keyword>
<name>A0A3M7RSF3_BRAPC</name>
<dbReference type="InterPro" id="IPR019577">
    <property type="entry name" value="SPARC/Testican_Ca-bd-dom"/>
</dbReference>
<feature type="signal peptide" evidence="7">
    <location>
        <begin position="1"/>
        <end position="19"/>
    </location>
</feature>
<dbReference type="PROSITE" id="PS51162">
    <property type="entry name" value="THYROGLOBULIN_1_2"/>
    <property type="match status" value="1"/>
</dbReference>
<reference evidence="9 10" key="1">
    <citation type="journal article" date="2018" name="Sci. Rep.">
        <title>Genomic signatures of local adaptation to the degree of environmental predictability in rotifers.</title>
        <authorList>
            <person name="Franch-Gras L."/>
            <person name="Hahn C."/>
            <person name="Garcia-Roger E.M."/>
            <person name="Carmona M.J."/>
            <person name="Serra M."/>
            <person name="Gomez A."/>
        </authorList>
    </citation>
    <scope>NUCLEOTIDE SEQUENCE [LARGE SCALE GENOMIC DNA]</scope>
    <source>
        <strain evidence="9">HYR1</strain>
    </source>
</reference>
<dbReference type="Gene3D" id="4.10.800.10">
    <property type="entry name" value="Thyroglobulin type-1"/>
    <property type="match status" value="1"/>
</dbReference>
<dbReference type="SUPFAM" id="SSF47473">
    <property type="entry name" value="EF-hand"/>
    <property type="match status" value="1"/>
</dbReference>
<dbReference type="Pfam" id="PF10591">
    <property type="entry name" value="SPARC_Ca_bdg"/>
    <property type="match status" value="1"/>
</dbReference>